<dbReference type="EMBL" id="VHSH01000001">
    <property type="protein sequence ID" value="TQV83122.1"/>
    <property type="molecule type" value="Genomic_DNA"/>
</dbReference>
<gene>
    <name evidence="1" type="ORF">FKG95_00525</name>
</gene>
<accession>A0A545U0X7</accession>
<proteinExistence type="predicted"/>
<name>A0A545U0X7_9PROT</name>
<organism evidence="1 2">
    <name type="scientific">Denitrobaculum tricleocarpae</name>
    <dbReference type="NCBI Taxonomy" id="2591009"/>
    <lineage>
        <taxon>Bacteria</taxon>
        <taxon>Pseudomonadati</taxon>
        <taxon>Pseudomonadota</taxon>
        <taxon>Alphaproteobacteria</taxon>
        <taxon>Rhodospirillales</taxon>
        <taxon>Rhodospirillaceae</taxon>
        <taxon>Denitrobaculum</taxon>
    </lineage>
</organism>
<sequence length="114" mass="12248">MSVNLKALNVSTIFPPMLTAAKDVAGSSWGEIRSVVKIEFKALAKRIKEIGRAFANGEINKATAKMLMKMVRNNVTAAIALVTNQVLIMVEKIVNAALKIVRDVVNTALGVAIL</sequence>
<dbReference type="OrthoDB" id="9842046at2"/>
<dbReference type="AlphaFoldDB" id="A0A545U0X7"/>
<dbReference type="RefSeq" id="WP_142894069.1">
    <property type="nucleotide sequence ID" value="NZ_ML660052.1"/>
</dbReference>
<dbReference type="Proteomes" id="UP000315252">
    <property type="component" value="Unassembled WGS sequence"/>
</dbReference>
<reference evidence="1 2" key="1">
    <citation type="submission" date="2019-06" db="EMBL/GenBank/DDBJ databases">
        <title>Whole genome sequence for Rhodospirillaceae sp. R148.</title>
        <authorList>
            <person name="Wang G."/>
        </authorList>
    </citation>
    <scope>NUCLEOTIDE SEQUENCE [LARGE SCALE GENOMIC DNA]</scope>
    <source>
        <strain evidence="1 2">R148</strain>
    </source>
</reference>
<evidence type="ECO:0000313" key="1">
    <source>
        <dbReference type="EMBL" id="TQV83122.1"/>
    </source>
</evidence>
<comment type="caution">
    <text evidence="1">The sequence shown here is derived from an EMBL/GenBank/DDBJ whole genome shotgun (WGS) entry which is preliminary data.</text>
</comment>
<keyword evidence="2" id="KW-1185">Reference proteome</keyword>
<protein>
    <submittedName>
        <fullName evidence="1">Uncharacterized protein</fullName>
    </submittedName>
</protein>
<evidence type="ECO:0000313" key="2">
    <source>
        <dbReference type="Proteomes" id="UP000315252"/>
    </source>
</evidence>